<dbReference type="AlphaFoldDB" id="A0A382H7C1"/>
<reference evidence="2" key="1">
    <citation type="submission" date="2018-05" db="EMBL/GenBank/DDBJ databases">
        <authorList>
            <person name="Lanie J.A."/>
            <person name="Ng W.-L."/>
            <person name="Kazmierczak K.M."/>
            <person name="Andrzejewski T.M."/>
            <person name="Davidsen T.M."/>
            <person name="Wayne K.J."/>
            <person name="Tettelin H."/>
            <person name="Glass J.I."/>
            <person name="Rusch D."/>
            <person name="Podicherti R."/>
            <person name="Tsui H.-C.T."/>
            <person name="Winkler M.E."/>
        </authorList>
    </citation>
    <scope>NUCLEOTIDE SEQUENCE</scope>
</reference>
<evidence type="ECO:0000313" key="2">
    <source>
        <dbReference type="EMBL" id="SVB82311.1"/>
    </source>
</evidence>
<proteinExistence type="predicted"/>
<dbReference type="EMBL" id="UINC01059183">
    <property type="protein sequence ID" value="SVB82311.1"/>
    <property type="molecule type" value="Genomic_DNA"/>
</dbReference>
<evidence type="ECO:0000256" key="1">
    <source>
        <dbReference type="SAM" id="Phobius"/>
    </source>
</evidence>
<keyword evidence="1" id="KW-1133">Transmembrane helix</keyword>
<sequence length="33" mass="3551">VLRRRTDQLGLLIAFLLGQLITGGLFGLTQGPI</sequence>
<feature type="non-terminal residue" evidence="2">
    <location>
        <position position="33"/>
    </location>
</feature>
<name>A0A382H7C1_9ZZZZ</name>
<gene>
    <name evidence="2" type="ORF">METZ01_LOCUS235165</name>
</gene>
<organism evidence="2">
    <name type="scientific">marine metagenome</name>
    <dbReference type="NCBI Taxonomy" id="408172"/>
    <lineage>
        <taxon>unclassified sequences</taxon>
        <taxon>metagenomes</taxon>
        <taxon>ecological metagenomes</taxon>
    </lineage>
</organism>
<accession>A0A382H7C1</accession>
<keyword evidence="1" id="KW-0812">Transmembrane</keyword>
<protein>
    <submittedName>
        <fullName evidence="2">Uncharacterized protein</fullName>
    </submittedName>
</protein>
<feature type="transmembrane region" description="Helical" evidence="1">
    <location>
        <begin position="9"/>
        <end position="28"/>
    </location>
</feature>
<feature type="non-terminal residue" evidence="2">
    <location>
        <position position="1"/>
    </location>
</feature>
<keyword evidence="1" id="KW-0472">Membrane</keyword>